<comment type="caution">
    <text evidence="2">The sequence shown here is derived from an EMBL/GenBank/DDBJ whole genome shotgun (WGS) entry which is preliminary data.</text>
</comment>
<evidence type="ECO:0000313" key="2">
    <source>
        <dbReference type="EMBL" id="KAK5976678.1"/>
    </source>
</evidence>
<dbReference type="AlphaFoldDB" id="A0AAN8FWL8"/>
<sequence>MPSSFLRRHVRGFLRGKFSPSPSLDDPPDGECDPPTPSNEQQSFLSQCHLAGIDGRRLDFPEVYFGKTGLDIPCIQLECFDTDIFASYTGPDGGLTQVGEMRRQPLVRMANLDDEMSLSTDGISLSDDTDEDEEDVDQPISAPLRRDKEKHRSEVLLGSCSSLIGPNGHEDTPSSRAGAFKFLGRTFSVYCYLIFEHTFSSEILF</sequence>
<dbReference type="Proteomes" id="UP001331761">
    <property type="component" value="Unassembled WGS sequence"/>
</dbReference>
<feature type="compositionally biased region" description="Acidic residues" evidence="1">
    <location>
        <begin position="127"/>
        <end position="137"/>
    </location>
</feature>
<protein>
    <submittedName>
        <fullName evidence="2">Uncharacterized protein</fullName>
    </submittedName>
</protein>
<keyword evidence="3" id="KW-1185">Reference proteome</keyword>
<organism evidence="2 3">
    <name type="scientific">Trichostrongylus colubriformis</name>
    <name type="common">Black scour worm</name>
    <dbReference type="NCBI Taxonomy" id="6319"/>
    <lineage>
        <taxon>Eukaryota</taxon>
        <taxon>Metazoa</taxon>
        <taxon>Ecdysozoa</taxon>
        <taxon>Nematoda</taxon>
        <taxon>Chromadorea</taxon>
        <taxon>Rhabditida</taxon>
        <taxon>Rhabditina</taxon>
        <taxon>Rhabditomorpha</taxon>
        <taxon>Strongyloidea</taxon>
        <taxon>Trichostrongylidae</taxon>
        <taxon>Trichostrongylus</taxon>
    </lineage>
</organism>
<feature type="region of interest" description="Disordered" evidence="1">
    <location>
        <begin position="118"/>
        <end position="147"/>
    </location>
</feature>
<accession>A0AAN8FWL8</accession>
<name>A0AAN8FWL8_TRICO</name>
<evidence type="ECO:0000256" key="1">
    <source>
        <dbReference type="SAM" id="MobiDB-lite"/>
    </source>
</evidence>
<proteinExistence type="predicted"/>
<reference evidence="2 3" key="1">
    <citation type="submission" date="2019-10" db="EMBL/GenBank/DDBJ databases">
        <title>Assembly and Annotation for the nematode Trichostrongylus colubriformis.</title>
        <authorList>
            <person name="Martin J."/>
        </authorList>
    </citation>
    <scope>NUCLEOTIDE SEQUENCE [LARGE SCALE GENOMIC DNA]</scope>
    <source>
        <strain evidence="2">G859</strain>
        <tissue evidence="2">Whole worm</tissue>
    </source>
</reference>
<evidence type="ECO:0000313" key="3">
    <source>
        <dbReference type="Proteomes" id="UP001331761"/>
    </source>
</evidence>
<feature type="region of interest" description="Disordered" evidence="1">
    <location>
        <begin position="16"/>
        <end position="42"/>
    </location>
</feature>
<gene>
    <name evidence="2" type="ORF">GCK32_016385</name>
</gene>
<dbReference type="EMBL" id="WIXE01011553">
    <property type="protein sequence ID" value="KAK5976678.1"/>
    <property type="molecule type" value="Genomic_DNA"/>
</dbReference>